<evidence type="ECO:0000259" key="3">
    <source>
        <dbReference type="Pfam" id="PF01408"/>
    </source>
</evidence>
<accession>A0ABW4VLK2</accession>
<protein>
    <submittedName>
        <fullName evidence="5">Inositol 2-dehydrogenase</fullName>
        <ecNumber evidence="5">1.1.1.18</ecNumber>
    </submittedName>
</protein>
<sequence length="337" mass="37343">MEKIKIGVIGMGRIGKIHFENLKNQIENAEVVAVSDPNLKEDLGVPNMEALDLIQSGQVDAVVICSPTDTHADYISACAAAGKHVFCEKPHDLSISRVIETLEEINQAGVNLMLGFNRRFDPNFQKIRTLVQEGEIGDVHMLKITSRDPAPPSLEYLKSSGGMFLDMSIHDFDMARFIMGKEVEEVYAVAAAFVSDDVKEAGDYDTAVVTLKFEDGSMGVIDNSRKAVYGYDQRLEIFGSNGMAKVDNNKPDTHVLYNQHGAHGALPLNFFMERYTLSYQIEMRRFVESLTGGSQMPVSGFDGLQAMLIALAAQKSVMEKRPIRLKEIEDKVGILLY</sequence>
<dbReference type="SUPFAM" id="SSF51735">
    <property type="entry name" value="NAD(P)-binding Rossmann-fold domains"/>
    <property type="match status" value="1"/>
</dbReference>
<evidence type="ECO:0000256" key="2">
    <source>
        <dbReference type="ARBA" id="ARBA00023002"/>
    </source>
</evidence>
<keyword evidence="2 5" id="KW-0560">Oxidoreductase</keyword>
<dbReference type="SUPFAM" id="SSF55347">
    <property type="entry name" value="Glyceraldehyde-3-phosphate dehydrogenase-like, C-terminal domain"/>
    <property type="match status" value="1"/>
</dbReference>
<dbReference type="InterPro" id="IPR036291">
    <property type="entry name" value="NAD(P)-bd_dom_sf"/>
</dbReference>
<gene>
    <name evidence="5" type="primary">iolG</name>
    <name evidence="5" type="ORF">ACFSKL_09225</name>
</gene>
<dbReference type="Gene3D" id="3.40.50.720">
    <property type="entry name" value="NAD(P)-binding Rossmann-like Domain"/>
    <property type="match status" value="1"/>
</dbReference>
<feature type="domain" description="GFO/IDH/MocA-like oxidoreductase" evidence="4">
    <location>
        <begin position="124"/>
        <end position="244"/>
    </location>
</feature>
<feature type="domain" description="Gfo/Idh/MocA-like oxidoreductase N-terminal" evidence="3">
    <location>
        <begin position="4"/>
        <end position="116"/>
    </location>
</feature>
<dbReference type="InterPro" id="IPR000683">
    <property type="entry name" value="Gfo/Idh/MocA-like_OxRdtase_N"/>
</dbReference>
<comment type="similarity">
    <text evidence="1">Belongs to the Gfo/Idh/MocA family.</text>
</comment>
<reference evidence="6" key="1">
    <citation type="journal article" date="2019" name="Int. J. Syst. Evol. Microbiol.">
        <title>The Global Catalogue of Microorganisms (GCM) 10K type strain sequencing project: providing services to taxonomists for standard genome sequencing and annotation.</title>
        <authorList>
            <consortium name="The Broad Institute Genomics Platform"/>
            <consortium name="The Broad Institute Genome Sequencing Center for Infectious Disease"/>
            <person name="Wu L."/>
            <person name="Ma J."/>
        </authorList>
    </citation>
    <scope>NUCLEOTIDE SEQUENCE [LARGE SCALE GENOMIC DNA]</scope>
    <source>
        <strain evidence="6">CGMCC 1.15180</strain>
    </source>
</reference>
<evidence type="ECO:0000256" key="1">
    <source>
        <dbReference type="ARBA" id="ARBA00010928"/>
    </source>
</evidence>
<name>A0ABW4VLK2_9BACT</name>
<organism evidence="5 6">
    <name type="scientific">Belliella marina</name>
    <dbReference type="NCBI Taxonomy" id="1644146"/>
    <lineage>
        <taxon>Bacteria</taxon>
        <taxon>Pseudomonadati</taxon>
        <taxon>Bacteroidota</taxon>
        <taxon>Cytophagia</taxon>
        <taxon>Cytophagales</taxon>
        <taxon>Cyclobacteriaceae</taxon>
        <taxon>Belliella</taxon>
    </lineage>
</organism>
<dbReference type="EC" id="1.1.1.18" evidence="5"/>
<dbReference type="EMBL" id="JBHUHR010000025">
    <property type="protein sequence ID" value="MFD2034971.1"/>
    <property type="molecule type" value="Genomic_DNA"/>
</dbReference>
<dbReference type="GO" id="GO:0050112">
    <property type="term" value="F:inositol 2-dehydrogenase (NAD+) activity"/>
    <property type="evidence" value="ECO:0007669"/>
    <property type="project" value="UniProtKB-EC"/>
</dbReference>
<comment type="caution">
    <text evidence="5">The sequence shown here is derived from an EMBL/GenBank/DDBJ whole genome shotgun (WGS) entry which is preliminary data.</text>
</comment>
<dbReference type="InterPro" id="IPR055170">
    <property type="entry name" value="GFO_IDH_MocA-like_dom"/>
</dbReference>
<dbReference type="Pfam" id="PF22725">
    <property type="entry name" value="GFO_IDH_MocA_C3"/>
    <property type="match status" value="1"/>
</dbReference>
<dbReference type="NCBIfam" id="TIGR04380">
    <property type="entry name" value="myo_inos_iolG"/>
    <property type="match status" value="1"/>
</dbReference>
<dbReference type="RefSeq" id="WP_376885596.1">
    <property type="nucleotide sequence ID" value="NZ_JBHUHR010000025.1"/>
</dbReference>
<dbReference type="PANTHER" id="PTHR42840:SF3">
    <property type="entry name" value="BINDING ROSSMANN FOLD OXIDOREDUCTASE, PUTATIVE (AFU_ORTHOLOGUE AFUA_2G10240)-RELATED"/>
    <property type="match status" value="1"/>
</dbReference>
<evidence type="ECO:0000313" key="6">
    <source>
        <dbReference type="Proteomes" id="UP001597361"/>
    </source>
</evidence>
<evidence type="ECO:0000259" key="4">
    <source>
        <dbReference type="Pfam" id="PF22725"/>
    </source>
</evidence>
<dbReference type="Gene3D" id="3.30.360.10">
    <property type="entry name" value="Dihydrodipicolinate Reductase, domain 2"/>
    <property type="match status" value="1"/>
</dbReference>
<proteinExistence type="inferred from homology"/>
<dbReference type="Proteomes" id="UP001597361">
    <property type="component" value="Unassembled WGS sequence"/>
</dbReference>
<dbReference type="InterPro" id="IPR030827">
    <property type="entry name" value="Myo_inos_IolG"/>
</dbReference>
<keyword evidence="6" id="KW-1185">Reference proteome</keyword>
<dbReference type="PANTHER" id="PTHR42840">
    <property type="entry name" value="NAD(P)-BINDING ROSSMANN-FOLD SUPERFAMILY PROTEIN-RELATED"/>
    <property type="match status" value="1"/>
</dbReference>
<evidence type="ECO:0000313" key="5">
    <source>
        <dbReference type="EMBL" id="MFD2034971.1"/>
    </source>
</evidence>
<dbReference type="Pfam" id="PF01408">
    <property type="entry name" value="GFO_IDH_MocA"/>
    <property type="match status" value="1"/>
</dbReference>